<evidence type="ECO:0000259" key="1">
    <source>
        <dbReference type="Pfam" id="PF09347"/>
    </source>
</evidence>
<feature type="domain" description="DUF1989" evidence="1">
    <location>
        <begin position="5"/>
        <end position="169"/>
    </location>
</feature>
<gene>
    <name evidence="2" type="ORF">ACFOUT_15410</name>
</gene>
<dbReference type="RefSeq" id="WP_192461972.1">
    <property type="nucleotide sequence ID" value="NZ_JACYFJ010000002.1"/>
</dbReference>
<keyword evidence="3" id="KW-1185">Reference proteome</keyword>
<evidence type="ECO:0000313" key="2">
    <source>
        <dbReference type="EMBL" id="MFC4097278.1"/>
    </source>
</evidence>
<dbReference type="Pfam" id="PF09347">
    <property type="entry name" value="DUF1989"/>
    <property type="match status" value="1"/>
</dbReference>
<reference evidence="3" key="1">
    <citation type="journal article" date="2019" name="Int. J. Syst. Evol. Microbiol.">
        <title>The Global Catalogue of Microorganisms (GCM) 10K type strain sequencing project: providing services to taxonomists for standard genome sequencing and annotation.</title>
        <authorList>
            <consortium name="The Broad Institute Genomics Platform"/>
            <consortium name="The Broad Institute Genome Sequencing Center for Infectious Disease"/>
            <person name="Wu L."/>
            <person name="Ma J."/>
        </authorList>
    </citation>
    <scope>NUCLEOTIDE SEQUENCE [LARGE SCALE GENOMIC DNA]</scope>
    <source>
        <strain evidence="3">CECT 7477</strain>
    </source>
</reference>
<comment type="caution">
    <text evidence="2">The sequence shown here is derived from an EMBL/GenBank/DDBJ whole genome shotgun (WGS) entry which is preliminary data.</text>
</comment>
<sequence>MNIKTIAPKSGASFKIKKGEYLKVICPDGEQVSDMVAFNADNTSEYMFNGKTFDYEESIFLTKGNSLYSNESNKMFEIIEDTCGTHDYLLAPCCNRTMEHFYQDFSDGPSCRKNLYKNLKRYDISNNHIPVAFNIFMNVPVSKNGAISVEPPLAKPGDYIILQAHMDCIVALTACSAASSNNGSYKPIQFQIRSKLK</sequence>
<dbReference type="InterPro" id="IPR018959">
    <property type="entry name" value="DUF1989"/>
</dbReference>
<dbReference type="PANTHER" id="PTHR31527:SF0">
    <property type="entry name" value="RE64534P"/>
    <property type="match status" value="1"/>
</dbReference>
<evidence type="ECO:0000313" key="3">
    <source>
        <dbReference type="Proteomes" id="UP001595814"/>
    </source>
</evidence>
<dbReference type="EMBL" id="JBHSAW010000010">
    <property type="protein sequence ID" value="MFC4097278.1"/>
    <property type="molecule type" value="Genomic_DNA"/>
</dbReference>
<proteinExistence type="predicted"/>
<name>A0ABV8JTH8_9FLAO</name>
<dbReference type="Proteomes" id="UP001595814">
    <property type="component" value="Unassembled WGS sequence"/>
</dbReference>
<dbReference type="PANTHER" id="PTHR31527">
    <property type="entry name" value="RE64534P"/>
    <property type="match status" value="1"/>
</dbReference>
<protein>
    <submittedName>
        <fullName evidence="2">DUF1989 domain-containing protein</fullName>
    </submittedName>
</protein>
<accession>A0ABV8JTH8</accession>
<organism evidence="2 3">
    <name type="scientific">Euzebyella saccharophila</name>
    <dbReference type="NCBI Taxonomy" id="679664"/>
    <lineage>
        <taxon>Bacteria</taxon>
        <taxon>Pseudomonadati</taxon>
        <taxon>Bacteroidota</taxon>
        <taxon>Flavobacteriia</taxon>
        <taxon>Flavobacteriales</taxon>
        <taxon>Flavobacteriaceae</taxon>
        <taxon>Euzebyella</taxon>
    </lineage>
</organism>